<reference evidence="1" key="1">
    <citation type="submission" date="2017-07" db="EMBL/GenBank/DDBJ databases">
        <authorList>
            <person name="Mikheyev A."/>
            <person name="Grau M."/>
        </authorList>
    </citation>
    <scope>NUCLEOTIDE SEQUENCE</scope>
    <source>
        <tissue evidence="1">Venom_gland</tissue>
    </source>
</reference>
<sequence length="114" mass="12831">MTHLTNFTLSNIHFEVKPSTTKQQQKNNISTNDLPDSCTCFKCLETINENENNIKCHLCDNQAHPACLNLNKSLADLLKTSDTFPCLCPSCLPKLNKLSTLPDRVESMNQSFTQ</sequence>
<evidence type="ECO:0000313" key="1">
    <source>
        <dbReference type="EMBL" id="LAB01252.1"/>
    </source>
</evidence>
<name>A0A2D4JXN5_9SAUR</name>
<evidence type="ECO:0008006" key="2">
    <source>
        <dbReference type="Google" id="ProtNLM"/>
    </source>
</evidence>
<reference evidence="1" key="2">
    <citation type="submission" date="2017-11" db="EMBL/GenBank/DDBJ databases">
        <title>Coralsnake Venomics: Analyses of Venom Gland Transcriptomes and Proteomes of Six Brazilian Taxa.</title>
        <authorList>
            <person name="Aird S.D."/>
            <person name="Jorge da Silva N."/>
            <person name="Qiu L."/>
            <person name="Villar-Briones A."/>
            <person name="Aparecida-Saddi V."/>
            <person name="Campos-Telles M.P."/>
            <person name="Grau M."/>
            <person name="Mikheyev A.S."/>
        </authorList>
    </citation>
    <scope>NUCLEOTIDE SEQUENCE</scope>
    <source>
        <tissue evidence="1">Venom_gland</tissue>
    </source>
</reference>
<dbReference type="InterPro" id="IPR011011">
    <property type="entry name" value="Znf_FYVE_PHD"/>
</dbReference>
<proteinExistence type="predicted"/>
<dbReference type="EMBL" id="IACL01022274">
    <property type="protein sequence ID" value="LAB01252.1"/>
    <property type="molecule type" value="Transcribed_RNA"/>
</dbReference>
<dbReference type="InterPro" id="IPR013083">
    <property type="entry name" value="Znf_RING/FYVE/PHD"/>
</dbReference>
<dbReference type="SUPFAM" id="SSF57903">
    <property type="entry name" value="FYVE/PHD zinc finger"/>
    <property type="match status" value="1"/>
</dbReference>
<accession>A0A2D4JXN5</accession>
<dbReference type="AlphaFoldDB" id="A0A2D4JXN5"/>
<dbReference type="Gene3D" id="3.30.40.10">
    <property type="entry name" value="Zinc/RING finger domain, C3HC4 (zinc finger)"/>
    <property type="match status" value="1"/>
</dbReference>
<protein>
    <recommendedName>
        <fullName evidence="2">PHD-type domain-containing protein</fullName>
    </recommendedName>
</protein>
<organism evidence="1">
    <name type="scientific">Micrurus paraensis</name>
    <dbReference type="NCBI Taxonomy" id="1970185"/>
    <lineage>
        <taxon>Eukaryota</taxon>
        <taxon>Metazoa</taxon>
        <taxon>Chordata</taxon>
        <taxon>Craniata</taxon>
        <taxon>Vertebrata</taxon>
        <taxon>Euteleostomi</taxon>
        <taxon>Lepidosauria</taxon>
        <taxon>Squamata</taxon>
        <taxon>Bifurcata</taxon>
        <taxon>Unidentata</taxon>
        <taxon>Episquamata</taxon>
        <taxon>Toxicofera</taxon>
        <taxon>Serpentes</taxon>
        <taxon>Colubroidea</taxon>
        <taxon>Elapidae</taxon>
        <taxon>Elapinae</taxon>
        <taxon>Micrurus</taxon>
    </lineage>
</organism>